<proteinExistence type="predicted"/>
<dbReference type="AlphaFoldDB" id="A0A3B0T5A5"/>
<protein>
    <submittedName>
        <fullName evidence="1">Uncharacterized protein</fullName>
    </submittedName>
</protein>
<dbReference type="EMBL" id="UOEM01000067">
    <property type="protein sequence ID" value="VAW13931.1"/>
    <property type="molecule type" value="Genomic_DNA"/>
</dbReference>
<accession>A0A3B0T5A5</accession>
<gene>
    <name evidence="1" type="ORF">MNBD_ALPHA09-56</name>
</gene>
<reference evidence="1" key="1">
    <citation type="submission" date="2018-06" db="EMBL/GenBank/DDBJ databases">
        <authorList>
            <person name="Zhirakovskaya E."/>
        </authorList>
    </citation>
    <scope>NUCLEOTIDE SEQUENCE</scope>
</reference>
<name>A0A3B0T5A5_9ZZZZ</name>
<organism evidence="1">
    <name type="scientific">hydrothermal vent metagenome</name>
    <dbReference type="NCBI Taxonomy" id="652676"/>
    <lineage>
        <taxon>unclassified sequences</taxon>
        <taxon>metagenomes</taxon>
        <taxon>ecological metagenomes</taxon>
    </lineage>
</organism>
<sequence length="167" mass="18204">MVAPGRFLAGLVTLTIVFALAALLSDGPDYRSIPPQTGVLKLSFTHGSDRKADCRKLTAAEMEALAPNMRRKEICPRRRPPVDVELKVDGRLLFRQSLPPSGIAGDGPSRLYKKFILPAGKYTIAVAMSDNPRSAGFEYSEVRQIDLAAGQNLVIDFSPVEGGFVFR</sequence>
<evidence type="ECO:0000313" key="1">
    <source>
        <dbReference type="EMBL" id="VAW13931.1"/>
    </source>
</evidence>